<keyword evidence="1" id="KW-0732">Signal</keyword>
<dbReference type="AlphaFoldDB" id="A0A9P0A2A5"/>
<dbReference type="EMBL" id="OU963871">
    <property type="protein sequence ID" value="CAH0382799.1"/>
    <property type="molecule type" value="Genomic_DNA"/>
</dbReference>
<name>A0A9P0A2A5_BEMTA</name>
<evidence type="ECO:0000313" key="2">
    <source>
        <dbReference type="EMBL" id="CAH0382799.1"/>
    </source>
</evidence>
<keyword evidence="3" id="KW-1185">Reference proteome</keyword>
<feature type="signal peptide" evidence="1">
    <location>
        <begin position="1"/>
        <end position="18"/>
    </location>
</feature>
<reference evidence="2" key="1">
    <citation type="submission" date="2021-12" db="EMBL/GenBank/DDBJ databases">
        <authorList>
            <person name="King R."/>
        </authorList>
    </citation>
    <scope>NUCLEOTIDE SEQUENCE</scope>
</reference>
<sequence>MILEVVFSFGLFLSCAEAGAIVSPEVSPKAALKSLDKLLDELKILEEGRQEGLKNATGNPKYKTDPRMVEFLSALSLVDSLFVVYHKYYNAINTLIHSDEKSAAAHEALATIKTSRQQSIQLAKVIQTRAGNFKLDSPGLSADKNLNFLQTVFEATHLKNEEIEAQLRTDFYSSPFTKYMSDMPVMPDVSDIS</sequence>
<organism evidence="2 3">
    <name type="scientific">Bemisia tabaci</name>
    <name type="common">Sweetpotato whitefly</name>
    <name type="synonym">Aleurodes tabaci</name>
    <dbReference type="NCBI Taxonomy" id="7038"/>
    <lineage>
        <taxon>Eukaryota</taxon>
        <taxon>Metazoa</taxon>
        <taxon>Ecdysozoa</taxon>
        <taxon>Arthropoda</taxon>
        <taxon>Hexapoda</taxon>
        <taxon>Insecta</taxon>
        <taxon>Pterygota</taxon>
        <taxon>Neoptera</taxon>
        <taxon>Paraneoptera</taxon>
        <taxon>Hemiptera</taxon>
        <taxon>Sternorrhyncha</taxon>
        <taxon>Aleyrodoidea</taxon>
        <taxon>Aleyrodidae</taxon>
        <taxon>Aleyrodinae</taxon>
        <taxon>Bemisia</taxon>
    </lineage>
</organism>
<evidence type="ECO:0000256" key="1">
    <source>
        <dbReference type="SAM" id="SignalP"/>
    </source>
</evidence>
<gene>
    <name evidence="2" type="ORF">BEMITA_LOCUS2298</name>
</gene>
<accession>A0A9P0A2A5</accession>
<evidence type="ECO:0000313" key="3">
    <source>
        <dbReference type="Proteomes" id="UP001152759"/>
    </source>
</evidence>
<proteinExistence type="predicted"/>
<protein>
    <submittedName>
        <fullName evidence="2">Uncharacterized protein</fullName>
    </submittedName>
</protein>
<feature type="chain" id="PRO_5040301476" evidence="1">
    <location>
        <begin position="19"/>
        <end position="193"/>
    </location>
</feature>
<dbReference type="Proteomes" id="UP001152759">
    <property type="component" value="Chromosome 10"/>
</dbReference>